<proteinExistence type="predicted"/>
<comment type="caution">
    <text evidence="2">The sequence shown here is derived from an EMBL/GenBank/DDBJ whole genome shotgun (WGS) entry which is preliminary data.</text>
</comment>
<organism evidence="2 3">
    <name type="scientific">Candidatus Nealsonbacteria bacterium CG09_land_8_20_14_0_10_42_14</name>
    <dbReference type="NCBI Taxonomy" id="1974707"/>
    <lineage>
        <taxon>Bacteria</taxon>
        <taxon>Candidatus Nealsoniibacteriota</taxon>
    </lineage>
</organism>
<gene>
    <name evidence="2" type="ORF">COT59_01845</name>
</gene>
<dbReference type="SUPFAM" id="SSF47598">
    <property type="entry name" value="Ribbon-helix-helix"/>
    <property type="match status" value="1"/>
</dbReference>
<dbReference type="AlphaFoldDB" id="A0A2H0WX93"/>
<dbReference type="EMBL" id="PEZD01000041">
    <property type="protein sequence ID" value="PIS17201.1"/>
    <property type="molecule type" value="Genomic_DNA"/>
</dbReference>
<dbReference type="CDD" id="cd22231">
    <property type="entry name" value="RHH_NikR_HicB-like"/>
    <property type="match status" value="1"/>
</dbReference>
<dbReference type="GO" id="GO:0006355">
    <property type="term" value="P:regulation of DNA-templated transcription"/>
    <property type="evidence" value="ECO:0007669"/>
    <property type="project" value="InterPro"/>
</dbReference>
<evidence type="ECO:0000313" key="3">
    <source>
        <dbReference type="Proteomes" id="UP000229675"/>
    </source>
</evidence>
<dbReference type="Pfam" id="PF01402">
    <property type="entry name" value="RHH_1"/>
    <property type="match status" value="1"/>
</dbReference>
<feature type="domain" description="Ribbon-helix-helix protein CopG" evidence="1">
    <location>
        <begin position="5"/>
        <end position="44"/>
    </location>
</feature>
<evidence type="ECO:0000259" key="1">
    <source>
        <dbReference type="Pfam" id="PF01402"/>
    </source>
</evidence>
<dbReference type="Gene3D" id="1.10.1220.10">
    <property type="entry name" value="Met repressor-like"/>
    <property type="match status" value="1"/>
</dbReference>
<evidence type="ECO:0000313" key="2">
    <source>
        <dbReference type="EMBL" id="PIS17201.1"/>
    </source>
</evidence>
<dbReference type="InterPro" id="IPR013321">
    <property type="entry name" value="Arc_rbn_hlx_hlx"/>
</dbReference>
<accession>A0A2H0WX93</accession>
<protein>
    <recommendedName>
        <fullName evidence="1">Ribbon-helix-helix protein CopG domain-containing protein</fullName>
    </recommendedName>
</protein>
<dbReference type="InterPro" id="IPR010985">
    <property type="entry name" value="Ribbon_hlx_hlx"/>
</dbReference>
<reference evidence="3" key="1">
    <citation type="submission" date="2017-09" db="EMBL/GenBank/DDBJ databases">
        <title>Depth-based differentiation of microbial function through sediment-hosted aquifers and enrichment of novel symbionts in the deep terrestrial subsurface.</title>
        <authorList>
            <person name="Probst A.J."/>
            <person name="Ladd B."/>
            <person name="Jarett J.K."/>
            <person name="Geller-Mcgrath D.E."/>
            <person name="Sieber C.M.K."/>
            <person name="Emerson J.B."/>
            <person name="Anantharaman K."/>
            <person name="Thomas B.C."/>
            <person name="Malmstrom R."/>
            <person name="Stieglmeier M."/>
            <person name="Klingl A."/>
            <person name="Woyke T."/>
            <person name="Ryan C.M."/>
            <person name="Banfield J.F."/>
        </authorList>
    </citation>
    <scope>NUCLEOTIDE SEQUENCE [LARGE SCALE GENOMIC DNA]</scope>
</reference>
<name>A0A2H0WX93_9BACT</name>
<dbReference type="Proteomes" id="UP000229675">
    <property type="component" value="Unassembled WGS sequence"/>
</dbReference>
<dbReference type="InterPro" id="IPR002145">
    <property type="entry name" value="CopG"/>
</dbReference>
<sequence length="72" mass="8602">MRTIINISLPEQLNREIEKVMRKGRYATKSEFLRELIREKLEEEDILAQIRKSEAEFRTGKGKVLRSLKDLR</sequence>